<proteinExistence type="predicted"/>
<evidence type="ECO:0000313" key="2">
    <source>
        <dbReference type="EMBL" id="KAG9466318.1"/>
    </source>
</evidence>
<protein>
    <submittedName>
        <fullName evidence="2">Uncharacterized protein</fullName>
    </submittedName>
</protein>
<accession>A0A8J6BR85</accession>
<keyword evidence="1" id="KW-0812">Transmembrane</keyword>
<feature type="transmembrane region" description="Helical" evidence="1">
    <location>
        <begin position="20"/>
        <end position="39"/>
    </location>
</feature>
<sequence>MNFSHNPHDKSQSYGHVSSGRIFIFFLFFSYIPVTYNNIPLLEKKTKKTLTKKAKRENSICISRRWACARKKENFYKTIIS</sequence>
<dbReference type="EMBL" id="WNTK01002126">
    <property type="protein sequence ID" value="KAG9466318.1"/>
    <property type="molecule type" value="Genomic_DNA"/>
</dbReference>
<name>A0A8J6BR85_ELECQ</name>
<reference evidence="2" key="1">
    <citation type="thesis" date="2020" institute="ProQuest LLC" country="789 East Eisenhower Parkway, Ann Arbor, MI, USA">
        <title>Comparative Genomics and Chromosome Evolution.</title>
        <authorList>
            <person name="Mudd A.B."/>
        </authorList>
    </citation>
    <scope>NUCLEOTIDE SEQUENCE</scope>
    <source>
        <strain evidence="2">HN-11 Male</strain>
        <tissue evidence="2">Kidney and liver</tissue>
    </source>
</reference>
<organism evidence="2 3">
    <name type="scientific">Eleutherodactylus coqui</name>
    <name type="common">Puerto Rican coqui</name>
    <dbReference type="NCBI Taxonomy" id="57060"/>
    <lineage>
        <taxon>Eukaryota</taxon>
        <taxon>Metazoa</taxon>
        <taxon>Chordata</taxon>
        <taxon>Craniata</taxon>
        <taxon>Vertebrata</taxon>
        <taxon>Euteleostomi</taxon>
        <taxon>Amphibia</taxon>
        <taxon>Batrachia</taxon>
        <taxon>Anura</taxon>
        <taxon>Neobatrachia</taxon>
        <taxon>Hyloidea</taxon>
        <taxon>Eleutherodactylidae</taxon>
        <taxon>Eleutherodactylinae</taxon>
        <taxon>Eleutherodactylus</taxon>
        <taxon>Eleutherodactylus</taxon>
    </lineage>
</organism>
<comment type="caution">
    <text evidence="2">The sequence shown here is derived from an EMBL/GenBank/DDBJ whole genome shotgun (WGS) entry which is preliminary data.</text>
</comment>
<dbReference type="Proteomes" id="UP000770717">
    <property type="component" value="Unassembled WGS sequence"/>
</dbReference>
<keyword evidence="3" id="KW-1185">Reference proteome</keyword>
<keyword evidence="1" id="KW-1133">Transmembrane helix</keyword>
<evidence type="ECO:0000313" key="3">
    <source>
        <dbReference type="Proteomes" id="UP000770717"/>
    </source>
</evidence>
<gene>
    <name evidence="2" type="ORF">GDO78_016816</name>
</gene>
<keyword evidence="1" id="KW-0472">Membrane</keyword>
<dbReference type="AlphaFoldDB" id="A0A8J6BR85"/>
<evidence type="ECO:0000256" key="1">
    <source>
        <dbReference type="SAM" id="Phobius"/>
    </source>
</evidence>